<feature type="compositionally biased region" description="Low complexity" evidence="1">
    <location>
        <begin position="140"/>
        <end position="169"/>
    </location>
</feature>
<name>X1HFQ2_9ZZZZ</name>
<feature type="region of interest" description="Disordered" evidence="1">
    <location>
        <begin position="89"/>
        <end position="112"/>
    </location>
</feature>
<dbReference type="EMBL" id="BARU01026975">
    <property type="protein sequence ID" value="GAH69001.1"/>
    <property type="molecule type" value="Genomic_DNA"/>
</dbReference>
<gene>
    <name evidence="2" type="ORF">S03H2_43270</name>
</gene>
<organism evidence="2">
    <name type="scientific">marine sediment metagenome</name>
    <dbReference type="NCBI Taxonomy" id="412755"/>
    <lineage>
        <taxon>unclassified sequences</taxon>
        <taxon>metagenomes</taxon>
        <taxon>ecological metagenomes</taxon>
    </lineage>
</organism>
<dbReference type="AlphaFoldDB" id="X1HFQ2"/>
<proteinExistence type="predicted"/>
<evidence type="ECO:0000313" key="2">
    <source>
        <dbReference type="EMBL" id="GAH69001.1"/>
    </source>
</evidence>
<feature type="region of interest" description="Disordered" evidence="1">
    <location>
        <begin position="32"/>
        <end position="55"/>
    </location>
</feature>
<accession>X1HFQ2</accession>
<sequence>MSNKNPKIFGDIKLKSEDKLYSSYQAAPEKLVRRDEHKEKKEKRKSLVSAKDEAEEDMKLDLDDILASEVASLKEEEIDDEEIYRRMTTVESTEAERGAGAPMVEDKELEEGEMMKDDISILKKSEVEFEVAPPPPPTSGAPSQPSDGMGGAPEPATAATPKAPEPASAPRERASEVLDMAPKAPEPTLAKPAIEPEEPKPTTYNINMGFQYYSVMMEQKSYLFYVYLSHEELKILDEEGKPCIKLPLQ</sequence>
<feature type="region of interest" description="Disordered" evidence="1">
    <location>
        <begin position="124"/>
        <end position="202"/>
    </location>
</feature>
<protein>
    <submittedName>
        <fullName evidence="2">Uncharacterized protein</fullName>
    </submittedName>
</protein>
<comment type="caution">
    <text evidence="2">The sequence shown here is derived from an EMBL/GenBank/DDBJ whole genome shotgun (WGS) entry which is preliminary data.</text>
</comment>
<reference evidence="2" key="1">
    <citation type="journal article" date="2014" name="Front. Microbiol.">
        <title>High frequency of phylogenetically diverse reductive dehalogenase-homologous genes in deep subseafloor sedimentary metagenomes.</title>
        <authorList>
            <person name="Kawai M."/>
            <person name="Futagami T."/>
            <person name="Toyoda A."/>
            <person name="Takaki Y."/>
            <person name="Nishi S."/>
            <person name="Hori S."/>
            <person name="Arai W."/>
            <person name="Tsubouchi T."/>
            <person name="Morono Y."/>
            <person name="Uchiyama I."/>
            <person name="Ito T."/>
            <person name="Fujiyama A."/>
            <person name="Inagaki F."/>
            <person name="Takami H."/>
        </authorList>
    </citation>
    <scope>NUCLEOTIDE SEQUENCE</scope>
    <source>
        <strain evidence="2">Expedition CK06-06</strain>
    </source>
</reference>
<evidence type="ECO:0000256" key="1">
    <source>
        <dbReference type="SAM" id="MobiDB-lite"/>
    </source>
</evidence>